<name>A0ABU2D520_9EURY</name>
<dbReference type="RefSeq" id="WP_310577110.1">
    <property type="nucleotide sequence ID" value="NZ_JAVKPK010000089.1"/>
</dbReference>
<accession>A0ABU2D520</accession>
<reference evidence="3" key="1">
    <citation type="submission" date="2023-07" db="EMBL/GenBank/DDBJ databases">
        <title>Whole-genome sequencing of a new Methanosarcina sp. Z-7115.</title>
        <authorList>
            <person name="Zhilina T.N."/>
            <person name="Merkel A.Y."/>
        </authorList>
    </citation>
    <scope>NUCLEOTIDE SEQUENCE [LARGE SCALE GENOMIC DNA]</scope>
    <source>
        <strain evidence="3">Z-7115</strain>
    </source>
</reference>
<comment type="caution">
    <text evidence="2">The sequence shown here is derived from an EMBL/GenBank/DDBJ whole genome shotgun (WGS) entry which is preliminary data.</text>
</comment>
<evidence type="ECO:0000313" key="2">
    <source>
        <dbReference type="EMBL" id="MDR7667081.1"/>
    </source>
</evidence>
<dbReference type="EMBL" id="JAVKPK010000089">
    <property type="protein sequence ID" value="MDR7667081.1"/>
    <property type="molecule type" value="Genomic_DNA"/>
</dbReference>
<organism evidence="2 3">
    <name type="scientific">Methanosarcina baikalica</name>
    <dbReference type="NCBI Taxonomy" id="3073890"/>
    <lineage>
        <taxon>Archaea</taxon>
        <taxon>Methanobacteriati</taxon>
        <taxon>Methanobacteriota</taxon>
        <taxon>Stenosarchaea group</taxon>
        <taxon>Methanomicrobia</taxon>
        <taxon>Methanosarcinales</taxon>
        <taxon>Methanosarcinaceae</taxon>
        <taxon>Methanosarcina</taxon>
    </lineage>
</organism>
<keyword evidence="3" id="KW-1185">Reference proteome</keyword>
<evidence type="ECO:0000313" key="3">
    <source>
        <dbReference type="Proteomes" id="UP001246244"/>
    </source>
</evidence>
<evidence type="ECO:0000256" key="1">
    <source>
        <dbReference type="SAM" id="Coils"/>
    </source>
</evidence>
<keyword evidence="1" id="KW-0175">Coiled coil</keyword>
<proteinExistence type="predicted"/>
<feature type="coiled-coil region" evidence="1">
    <location>
        <begin position="334"/>
        <end position="407"/>
    </location>
</feature>
<gene>
    <name evidence="2" type="ORF">RG963_15115</name>
</gene>
<dbReference type="Proteomes" id="UP001246244">
    <property type="component" value="Unassembled WGS sequence"/>
</dbReference>
<feature type="coiled-coil region" evidence="1">
    <location>
        <begin position="161"/>
        <end position="255"/>
    </location>
</feature>
<protein>
    <submittedName>
        <fullName evidence="2">Cell surface protein</fullName>
    </submittedName>
</protein>
<sequence>MNWIKKFFGKKEGSSEETGFKEIDFEDLPAWLDASFQKISSGIEKDVSGLLKELEASLSELKESNSRLAEAKVEGDFDIRAVKRAKSNRENVAKQVTMLIDKIRVPENTDFRALREFYEAAVQNLDTCLEHMDRSFKYTRGVFPQESKEVSENLASLGSVFNKLRETILENKREIDAIEAAYSDQDKIKGLSASIVTERLELESRNRRIQALKDETSSVSQALEDFRKGDAWQSLQSLQEEFAAAGDRLKKAEAGLSSLILPLSGHLSRIKKLHESGRYTLKPEVKKQLDICLENPINVDSSFFPELQKVFEDNALDMQAQKKEKALLQVKTAISNFSEKNKEYLEVLREFEAKKAQLAGSNTGKLAGFEHKEAELLNRTRLLEEDIENSERKLAVLREELENRKEKLLSSINLIDSSVRVNFRP</sequence>